<reference evidence="7 8" key="1">
    <citation type="submission" date="2017-09" db="EMBL/GenBank/DDBJ databases">
        <authorList>
            <person name="Ehlers B."/>
            <person name="Leendertz F.H."/>
        </authorList>
    </citation>
    <scope>NUCLEOTIDE SEQUENCE [LARGE SCALE GENOMIC DNA]</scope>
    <source>
        <strain evidence="7 8">USBA 140</strain>
    </source>
</reference>
<keyword evidence="4 6" id="KW-1133">Transmembrane helix</keyword>
<evidence type="ECO:0000256" key="5">
    <source>
        <dbReference type="ARBA" id="ARBA00023136"/>
    </source>
</evidence>
<dbReference type="OrthoDB" id="9807053at2"/>
<organism evidence="7 8">
    <name type="scientific">Caenispirillum bisanense</name>
    <dbReference type="NCBI Taxonomy" id="414052"/>
    <lineage>
        <taxon>Bacteria</taxon>
        <taxon>Pseudomonadati</taxon>
        <taxon>Pseudomonadota</taxon>
        <taxon>Alphaproteobacteria</taxon>
        <taxon>Rhodospirillales</taxon>
        <taxon>Novispirillaceae</taxon>
        <taxon>Caenispirillum</taxon>
    </lineage>
</organism>
<dbReference type="PANTHER" id="PTHR30086:SF20">
    <property type="entry name" value="ARGININE EXPORTER PROTEIN ARGO-RELATED"/>
    <property type="match status" value="1"/>
</dbReference>
<keyword evidence="3 6" id="KW-0812">Transmembrane</keyword>
<evidence type="ECO:0000313" key="8">
    <source>
        <dbReference type="Proteomes" id="UP000219621"/>
    </source>
</evidence>
<gene>
    <name evidence="7" type="ORF">SAMN05421508_101390</name>
</gene>
<dbReference type="PANTHER" id="PTHR30086">
    <property type="entry name" value="ARGININE EXPORTER PROTEIN ARGO"/>
    <property type="match status" value="1"/>
</dbReference>
<dbReference type="EMBL" id="OCNJ01000001">
    <property type="protein sequence ID" value="SOD89950.1"/>
    <property type="molecule type" value="Genomic_DNA"/>
</dbReference>
<dbReference type="InterPro" id="IPR001123">
    <property type="entry name" value="LeuE-type"/>
</dbReference>
<accession>A0A286G331</accession>
<evidence type="ECO:0000256" key="2">
    <source>
        <dbReference type="ARBA" id="ARBA00022475"/>
    </source>
</evidence>
<dbReference type="Proteomes" id="UP000219621">
    <property type="component" value="Unassembled WGS sequence"/>
</dbReference>
<dbReference type="PIRSF" id="PIRSF006324">
    <property type="entry name" value="LeuE"/>
    <property type="match status" value="1"/>
</dbReference>
<feature type="transmembrane region" description="Helical" evidence="6">
    <location>
        <begin position="158"/>
        <end position="185"/>
    </location>
</feature>
<evidence type="ECO:0000256" key="3">
    <source>
        <dbReference type="ARBA" id="ARBA00022692"/>
    </source>
</evidence>
<comment type="subcellular location">
    <subcellularLocation>
        <location evidence="1">Cell membrane</location>
        <topology evidence="1">Multi-pass membrane protein</topology>
    </subcellularLocation>
</comment>
<feature type="transmembrane region" description="Helical" evidence="6">
    <location>
        <begin position="127"/>
        <end position="146"/>
    </location>
</feature>
<evidence type="ECO:0000256" key="6">
    <source>
        <dbReference type="SAM" id="Phobius"/>
    </source>
</evidence>
<evidence type="ECO:0000313" key="7">
    <source>
        <dbReference type="EMBL" id="SOD89950.1"/>
    </source>
</evidence>
<evidence type="ECO:0000256" key="1">
    <source>
        <dbReference type="ARBA" id="ARBA00004651"/>
    </source>
</evidence>
<name>A0A286G331_9PROT</name>
<keyword evidence="5 6" id="KW-0472">Membrane</keyword>
<feature type="transmembrane region" description="Helical" evidence="6">
    <location>
        <begin position="44"/>
        <end position="73"/>
    </location>
</feature>
<dbReference type="GO" id="GO:0015171">
    <property type="term" value="F:amino acid transmembrane transporter activity"/>
    <property type="evidence" value="ECO:0007669"/>
    <property type="project" value="TreeGrafter"/>
</dbReference>
<evidence type="ECO:0000256" key="4">
    <source>
        <dbReference type="ARBA" id="ARBA00022989"/>
    </source>
</evidence>
<keyword evidence="8" id="KW-1185">Reference proteome</keyword>
<proteinExistence type="predicted"/>
<dbReference type="GO" id="GO:0005886">
    <property type="term" value="C:plasma membrane"/>
    <property type="evidence" value="ECO:0007669"/>
    <property type="project" value="UniProtKB-SubCell"/>
</dbReference>
<feature type="transmembrane region" description="Helical" evidence="6">
    <location>
        <begin position="197"/>
        <end position="218"/>
    </location>
</feature>
<sequence length="229" mass="23099">MDLLPVAPQTLALFLAATLALNLTPGPDMIYVLANGLRGGFRGGLAAAGGIVLGAGGHVALAVLGLTALLAALPWALDAVRIGGGLYLLWLGWKALTGPSPLGAAMADTAEAAGRGRRGALPVVRDGFVTCILNPKVGLFFLAFLPQFVDHRPEAAPVVAQILFLGAVFLVSSFVTLLPVAAAGGGMTRLLRRFPRAGAVLGKVSGVIFIALALRLLLVGGGAGKPAAA</sequence>
<protein>
    <submittedName>
        <fullName evidence="7">Threonine/homoserine/homoserine lactone efflux protein</fullName>
    </submittedName>
</protein>
<keyword evidence="2" id="KW-1003">Cell membrane</keyword>
<dbReference type="AlphaFoldDB" id="A0A286G331"/>
<dbReference type="Pfam" id="PF01810">
    <property type="entry name" value="LysE"/>
    <property type="match status" value="1"/>
</dbReference>
<dbReference type="RefSeq" id="WP_097277281.1">
    <property type="nucleotide sequence ID" value="NZ_OCNJ01000001.1"/>
</dbReference>